<dbReference type="InterPro" id="IPR009305">
    <property type="entry name" value="Mpo1-like"/>
</dbReference>
<evidence type="ECO:0000256" key="1">
    <source>
        <dbReference type="SAM" id="Phobius"/>
    </source>
</evidence>
<dbReference type="GO" id="GO:0016020">
    <property type="term" value="C:membrane"/>
    <property type="evidence" value="ECO:0007669"/>
    <property type="project" value="GOC"/>
</dbReference>
<dbReference type="InParanoid" id="A0A0Q2R4Y2"/>
<dbReference type="RefSeq" id="WP_055465542.1">
    <property type="nucleotide sequence ID" value="NZ_LKHS01000004.1"/>
</dbReference>
<keyword evidence="1" id="KW-1133">Transmembrane helix</keyword>
<evidence type="ECO:0000313" key="3">
    <source>
        <dbReference type="Proteomes" id="UP000051221"/>
    </source>
</evidence>
<evidence type="ECO:0000313" key="2">
    <source>
        <dbReference type="EMBL" id="KQH87189.1"/>
    </source>
</evidence>
<dbReference type="Pfam" id="PF06127">
    <property type="entry name" value="Mpo1-like"/>
    <property type="match status" value="1"/>
</dbReference>
<proteinExistence type="predicted"/>
<dbReference type="GO" id="GO:0046521">
    <property type="term" value="P:sphingoid catabolic process"/>
    <property type="evidence" value="ECO:0007669"/>
    <property type="project" value="TreeGrafter"/>
</dbReference>
<name>A0A0Q2R4Y2_VIBFU</name>
<organism evidence="2 3">
    <name type="scientific">Vibrio furnissii</name>
    <dbReference type="NCBI Taxonomy" id="29494"/>
    <lineage>
        <taxon>Bacteria</taxon>
        <taxon>Pseudomonadati</taxon>
        <taxon>Pseudomonadota</taxon>
        <taxon>Gammaproteobacteria</taxon>
        <taxon>Vibrionales</taxon>
        <taxon>Vibrionaceae</taxon>
        <taxon>Vibrio</taxon>
    </lineage>
</organism>
<feature type="transmembrane region" description="Helical" evidence="1">
    <location>
        <begin position="95"/>
        <end position="114"/>
    </location>
</feature>
<gene>
    <name evidence="2" type="ORF">AMR76_05570</name>
</gene>
<dbReference type="EMBL" id="LKHS01000004">
    <property type="protein sequence ID" value="KQH87189.1"/>
    <property type="molecule type" value="Genomic_DNA"/>
</dbReference>
<dbReference type="Proteomes" id="UP000051221">
    <property type="component" value="Unassembled WGS sequence"/>
</dbReference>
<sequence length="144" mass="16215">MRTLEQWLDAYAVSHQHPTNQTIHHIAVPGIYLSIVGLIWSLPPLSLLGMDIHWIWLVSVPVLWFYARLSMAVCLMMLGFTLACIGLAWSAEAMALPLAALSFALFVLLWGAQFVGHRIEGKKPSFSADLQFLLIGPLWVFYKH</sequence>
<reference evidence="2 3" key="1">
    <citation type="submission" date="2015-08" db="EMBL/GenBank/DDBJ databases">
        <title>Antibacterial properties of a collection of Vibrionaceae strains.</title>
        <authorList>
            <person name="Giubergia S."/>
        </authorList>
    </citation>
    <scope>NUCLEOTIDE SEQUENCE [LARGE SCALE GENOMIC DNA]</scope>
    <source>
        <strain evidence="2 3">S0821</strain>
    </source>
</reference>
<comment type="caution">
    <text evidence="2">The sequence shown here is derived from an EMBL/GenBank/DDBJ whole genome shotgun (WGS) entry which is preliminary data.</text>
</comment>
<protein>
    <recommendedName>
        <fullName evidence="4">PRS2 protein</fullName>
    </recommendedName>
</protein>
<dbReference type="PANTHER" id="PTHR28026:SF9">
    <property type="entry name" value="2-HYDROXY-PALMITIC ACID DIOXYGENASE MPO1"/>
    <property type="match status" value="1"/>
</dbReference>
<feature type="transmembrane region" description="Helical" evidence="1">
    <location>
        <begin position="31"/>
        <end position="57"/>
    </location>
</feature>
<accession>A0A0Q2R4Y2</accession>
<dbReference type="AlphaFoldDB" id="A0A0Q2R4Y2"/>
<feature type="transmembrane region" description="Helical" evidence="1">
    <location>
        <begin position="69"/>
        <end position="89"/>
    </location>
</feature>
<evidence type="ECO:0008006" key="4">
    <source>
        <dbReference type="Google" id="ProtNLM"/>
    </source>
</evidence>
<keyword evidence="1" id="KW-0812">Transmembrane</keyword>
<keyword evidence="1" id="KW-0472">Membrane</keyword>
<dbReference type="PANTHER" id="PTHR28026">
    <property type="entry name" value="DUF962 DOMAIN PROTEIN (AFU_ORTHOLOGUE AFUA_8G05310)"/>
    <property type="match status" value="1"/>
</dbReference>
<keyword evidence="3" id="KW-1185">Reference proteome</keyword>